<dbReference type="Gene3D" id="3.40.250.10">
    <property type="entry name" value="Rhodanese-like domain"/>
    <property type="match status" value="1"/>
</dbReference>
<evidence type="ECO:0000313" key="2">
    <source>
        <dbReference type="EMBL" id="UOB21370.1"/>
    </source>
</evidence>
<organism evidence="2 3">
    <name type="scientific">Macrococcus armenti</name>
    <dbReference type="NCBI Taxonomy" id="2875764"/>
    <lineage>
        <taxon>Bacteria</taxon>
        <taxon>Bacillati</taxon>
        <taxon>Bacillota</taxon>
        <taxon>Bacilli</taxon>
        <taxon>Bacillales</taxon>
        <taxon>Staphylococcaceae</taxon>
        <taxon>Macrococcus</taxon>
    </lineage>
</organism>
<proteinExistence type="predicted"/>
<dbReference type="InterPro" id="IPR001763">
    <property type="entry name" value="Rhodanese-like_dom"/>
</dbReference>
<accession>A0ABY3ZWU8</accession>
<dbReference type="SUPFAM" id="SSF52821">
    <property type="entry name" value="Rhodanese/Cell cycle control phosphatase"/>
    <property type="match status" value="1"/>
</dbReference>
<dbReference type="PANTHER" id="PTHR43031:SF17">
    <property type="entry name" value="SULFURTRANSFERASE YTWF-RELATED"/>
    <property type="match status" value="1"/>
</dbReference>
<dbReference type="SMART" id="SM00450">
    <property type="entry name" value="RHOD"/>
    <property type="match status" value="1"/>
</dbReference>
<keyword evidence="3" id="KW-1185">Reference proteome</keyword>
<name>A0ABY3ZWU8_9STAP</name>
<evidence type="ECO:0000313" key="3">
    <source>
        <dbReference type="Proteomes" id="UP000830343"/>
    </source>
</evidence>
<dbReference type="EMBL" id="CP094348">
    <property type="protein sequence ID" value="UOB21370.1"/>
    <property type="molecule type" value="Genomic_DNA"/>
</dbReference>
<protein>
    <submittedName>
        <fullName evidence="2">Rhodanese-like domain-containing protein</fullName>
    </submittedName>
</protein>
<reference evidence="2" key="2">
    <citation type="submission" date="2022-04" db="EMBL/GenBank/DDBJ databases">
        <title>Antimicrobial genetic elements in methicillin-resistant Macrococcus armenti.</title>
        <authorList>
            <person name="Keller J.E."/>
            <person name="Schwendener S."/>
            <person name="Pantucek R."/>
            <person name="Perreten V."/>
        </authorList>
    </citation>
    <scope>NUCLEOTIDE SEQUENCE</scope>
    <source>
        <strain evidence="2">CCM 2609</strain>
    </source>
</reference>
<dbReference type="CDD" id="cd00158">
    <property type="entry name" value="RHOD"/>
    <property type="match status" value="1"/>
</dbReference>
<dbReference type="PROSITE" id="PS50206">
    <property type="entry name" value="RHODANESE_3"/>
    <property type="match status" value="1"/>
</dbReference>
<evidence type="ECO:0000259" key="1">
    <source>
        <dbReference type="PROSITE" id="PS50206"/>
    </source>
</evidence>
<dbReference type="Pfam" id="PF00581">
    <property type="entry name" value="Rhodanese"/>
    <property type="match status" value="1"/>
</dbReference>
<gene>
    <name evidence="2" type="ORF">MRZ06_04610</name>
</gene>
<dbReference type="Proteomes" id="UP000830343">
    <property type="component" value="Chromosome"/>
</dbReference>
<dbReference type="InterPro" id="IPR036873">
    <property type="entry name" value="Rhodanese-like_dom_sf"/>
</dbReference>
<reference evidence="2" key="1">
    <citation type="submission" date="2022-03" db="EMBL/GenBank/DDBJ databases">
        <authorList>
            <person name="Vrbovska V."/>
            <person name="Kovarovic V."/>
            <person name="Botka T."/>
            <person name="Pantucek R."/>
        </authorList>
    </citation>
    <scope>NUCLEOTIDE SEQUENCE</scope>
    <source>
        <strain evidence="2">CCM 2609</strain>
    </source>
</reference>
<dbReference type="PANTHER" id="PTHR43031">
    <property type="entry name" value="FAD-DEPENDENT OXIDOREDUCTASE"/>
    <property type="match status" value="1"/>
</dbReference>
<feature type="domain" description="Rhodanese" evidence="1">
    <location>
        <begin position="15"/>
        <end position="98"/>
    </location>
</feature>
<sequence length="99" mass="11115">MKHITIDALQDTLQTGTDAHIIDVRTPEEFAEGHIKSAINIPLNTIPNQLSQFNSEDEYIILCKRGGRALQAAEYLYKEGINITVVDQGMDDWKGEITK</sequence>
<dbReference type="RefSeq" id="WP_243366943.1">
    <property type="nucleotide sequence ID" value="NZ_CP094348.1"/>
</dbReference>
<dbReference type="InterPro" id="IPR050229">
    <property type="entry name" value="GlpE_sulfurtransferase"/>
</dbReference>